<evidence type="ECO:0000256" key="10">
    <source>
        <dbReference type="SAM" id="MobiDB-lite"/>
    </source>
</evidence>
<evidence type="ECO:0000256" key="7">
    <source>
        <dbReference type="ARBA" id="ARBA00023010"/>
    </source>
</evidence>
<keyword evidence="3 9" id="KW-1003">Cell membrane</keyword>
<evidence type="ECO:0000313" key="12">
    <source>
        <dbReference type="Proteomes" id="UP001589867"/>
    </source>
</evidence>
<evidence type="ECO:0000256" key="3">
    <source>
        <dbReference type="ARBA" id="ARBA00022475"/>
    </source>
</evidence>
<keyword evidence="5 9" id="KW-0653">Protein transport</keyword>
<proteinExistence type="inferred from homology"/>
<keyword evidence="12" id="KW-1185">Reference proteome</keyword>
<comment type="function">
    <text evidence="9">Essential subunit of the Sec protein translocation channel SecYEG. Clamps together the 2 halves of SecY. May contact the channel plug during translocation.</text>
</comment>
<protein>
    <recommendedName>
        <fullName evidence="9">Protein translocase subunit SecE</fullName>
    </recommendedName>
</protein>
<name>A0ABV6LW19_9ACTN</name>
<dbReference type="NCBIfam" id="TIGR00964">
    <property type="entry name" value="secE_bact"/>
    <property type="match status" value="1"/>
</dbReference>
<keyword evidence="8 9" id="KW-0472">Membrane</keyword>
<evidence type="ECO:0000256" key="8">
    <source>
        <dbReference type="ARBA" id="ARBA00023136"/>
    </source>
</evidence>
<dbReference type="RefSeq" id="WP_377244504.1">
    <property type="nucleotide sequence ID" value="NZ_JBHLUH010000004.1"/>
</dbReference>
<evidence type="ECO:0000256" key="1">
    <source>
        <dbReference type="ARBA" id="ARBA00004370"/>
    </source>
</evidence>
<dbReference type="InterPro" id="IPR038379">
    <property type="entry name" value="SecE_sf"/>
</dbReference>
<evidence type="ECO:0000256" key="9">
    <source>
        <dbReference type="HAMAP-Rule" id="MF_00422"/>
    </source>
</evidence>
<dbReference type="PANTHER" id="PTHR33910">
    <property type="entry name" value="PROTEIN TRANSLOCASE SUBUNIT SECE"/>
    <property type="match status" value="1"/>
</dbReference>
<accession>A0ABV6LW19</accession>
<evidence type="ECO:0000256" key="2">
    <source>
        <dbReference type="ARBA" id="ARBA00022448"/>
    </source>
</evidence>
<keyword evidence="2 9" id="KW-0813">Transport</keyword>
<evidence type="ECO:0000256" key="4">
    <source>
        <dbReference type="ARBA" id="ARBA00022692"/>
    </source>
</evidence>
<dbReference type="PROSITE" id="PS01067">
    <property type="entry name" value="SECE_SEC61G"/>
    <property type="match status" value="1"/>
</dbReference>
<sequence length="132" mass="14797">MAESKRRGEEPADDDDLDNLDEAFDDAVDDDADDEDQPVSRGGTATRERRKTEPADKPKAKKDVARVGIFGRLVRFFREVVAELRKVIWPTRKELLTYTAVVVVFVAFMLAIVAGLDYGFAKGVLFVFGNQE</sequence>
<dbReference type="Gene3D" id="1.20.5.1030">
    <property type="entry name" value="Preprotein translocase secy subunit"/>
    <property type="match status" value="1"/>
</dbReference>
<dbReference type="InterPro" id="IPR005807">
    <property type="entry name" value="SecE_bac"/>
</dbReference>
<dbReference type="Pfam" id="PF00584">
    <property type="entry name" value="SecE"/>
    <property type="match status" value="1"/>
</dbReference>
<keyword evidence="7 9" id="KW-0811">Translocation</keyword>
<feature type="compositionally biased region" description="Basic and acidic residues" evidence="10">
    <location>
        <begin position="1"/>
        <end position="10"/>
    </location>
</feature>
<feature type="compositionally biased region" description="Acidic residues" evidence="10">
    <location>
        <begin position="11"/>
        <end position="37"/>
    </location>
</feature>
<comment type="subcellular location">
    <subcellularLocation>
        <location evidence="9">Cell membrane</location>
        <topology evidence="9">Single-pass membrane protein</topology>
    </subcellularLocation>
    <subcellularLocation>
        <location evidence="1">Membrane</location>
    </subcellularLocation>
</comment>
<feature type="compositionally biased region" description="Basic and acidic residues" evidence="10">
    <location>
        <begin position="46"/>
        <end position="61"/>
    </location>
</feature>
<keyword evidence="6 9" id="KW-1133">Transmembrane helix</keyword>
<keyword evidence="4 9" id="KW-0812">Transmembrane</keyword>
<dbReference type="Proteomes" id="UP001589867">
    <property type="component" value="Unassembled WGS sequence"/>
</dbReference>
<comment type="subunit">
    <text evidence="9">Component of the Sec protein translocase complex. Heterotrimer consisting of SecY, SecE and SecG subunits. The heterotrimers can form oligomers, although 1 heterotrimer is thought to be able to translocate proteins. Interacts with the ribosome. Interacts with SecDF, and other proteins may be involved. Interacts with SecA.</text>
</comment>
<dbReference type="PANTHER" id="PTHR33910:SF1">
    <property type="entry name" value="PROTEIN TRANSLOCASE SUBUNIT SECE"/>
    <property type="match status" value="1"/>
</dbReference>
<gene>
    <name evidence="9 11" type="primary">secE</name>
    <name evidence="11" type="ORF">ACFFIA_02345</name>
</gene>
<dbReference type="HAMAP" id="MF_00422">
    <property type="entry name" value="SecE"/>
    <property type="match status" value="1"/>
</dbReference>
<feature type="region of interest" description="Disordered" evidence="10">
    <location>
        <begin position="1"/>
        <end position="61"/>
    </location>
</feature>
<organism evidence="11 12">
    <name type="scientific">Phytohabitans kaempferiae</name>
    <dbReference type="NCBI Taxonomy" id="1620943"/>
    <lineage>
        <taxon>Bacteria</taxon>
        <taxon>Bacillati</taxon>
        <taxon>Actinomycetota</taxon>
        <taxon>Actinomycetes</taxon>
        <taxon>Micromonosporales</taxon>
        <taxon>Micromonosporaceae</taxon>
    </lineage>
</organism>
<dbReference type="InterPro" id="IPR001901">
    <property type="entry name" value="Translocase_SecE/Sec61-g"/>
</dbReference>
<evidence type="ECO:0000256" key="5">
    <source>
        <dbReference type="ARBA" id="ARBA00022927"/>
    </source>
</evidence>
<dbReference type="EMBL" id="JBHLUH010000004">
    <property type="protein sequence ID" value="MFC0526502.1"/>
    <property type="molecule type" value="Genomic_DNA"/>
</dbReference>
<reference evidence="11 12" key="1">
    <citation type="submission" date="2024-09" db="EMBL/GenBank/DDBJ databases">
        <authorList>
            <person name="Sun Q."/>
            <person name="Mori K."/>
        </authorList>
    </citation>
    <scope>NUCLEOTIDE SEQUENCE [LARGE SCALE GENOMIC DNA]</scope>
    <source>
        <strain evidence="11 12">TBRC 3947</strain>
    </source>
</reference>
<comment type="caution">
    <text evidence="11">The sequence shown here is derived from an EMBL/GenBank/DDBJ whole genome shotgun (WGS) entry which is preliminary data.</text>
</comment>
<feature type="transmembrane region" description="Helical" evidence="9">
    <location>
        <begin position="95"/>
        <end position="116"/>
    </location>
</feature>
<evidence type="ECO:0000256" key="6">
    <source>
        <dbReference type="ARBA" id="ARBA00022989"/>
    </source>
</evidence>
<evidence type="ECO:0000313" key="11">
    <source>
        <dbReference type="EMBL" id="MFC0526502.1"/>
    </source>
</evidence>
<comment type="similarity">
    <text evidence="9">Belongs to the SecE/SEC61-gamma family.</text>
</comment>